<name>A0A024H2L7_9MICC</name>
<proteinExistence type="predicted"/>
<dbReference type="RefSeq" id="WP_050055069.1">
    <property type="nucleotide sequence ID" value="NZ_CAQI01000042.1"/>
</dbReference>
<sequence length="99" mass="11110">MEHWDEEGGPSIGELLEIEYNRRVLDDAILIARLSSPDEEESARRRYNDEPMTLHASFSVSKHEVTVGGFTVEELQEWLELLDVAMRVALAEAGLDAPG</sequence>
<accession>A0A024H2L7</accession>
<keyword evidence="2" id="KW-1185">Reference proteome</keyword>
<evidence type="ECO:0000313" key="2">
    <source>
        <dbReference type="Proteomes" id="UP000035722"/>
    </source>
</evidence>
<comment type="caution">
    <text evidence="1">The sequence shown here is derived from an EMBL/GenBank/DDBJ whole genome shotgun (WGS) entry which is preliminary data.</text>
</comment>
<gene>
    <name evidence="1" type="ORF">ARTSIC4J27_2092</name>
</gene>
<dbReference type="AlphaFoldDB" id="A0A024H2L7"/>
<dbReference type="OrthoDB" id="5187644at2"/>
<organism evidence="1 2">
    <name type="scientific">Pseudarthrobacter siccitolerans</name>
    <dbReference type="NCBI Taxonomy" id="861266"/>
    <lineage>
        <taxon>Bacteria</taxon>
        <taxon>Bacillati</taxon>
        <taxon>Actinomycetota</taxon>
        <taxon>Actinomycetes</taxon>
        <taxon>Micrococcales</taxon>
        <taxon>Micrococcaceae</taxon>
        <taxon>Pseudarthrobacter</taxon>
    </lineage>
</organism>
<dbReference type="Proteomes" id="UP000035722">
    <property type="component" value="Unassembled WGS sequence"/>
</dbReference>
<evidence type="ECO:0000313" key="1">
    <source>
        <dbReference type="EMBL" id="CCQ46132.1"/>
    </source>
</evidence>
<protein>
    <submittedName>
        <fullName evidence="1">Uncharacterized protein</fullName>
    </submittedName>
</protein>
<dbReference type="EMBL" id="CAQI01000042">
    <property type="protein sequence ID" value="CCQ46132.1"/>
    <property type="molecule type" value="Genomic_DNA"/>
</dbReference>
<reference evidence="2" key="1">
    <citation type="journal article" date="2014" name="Genome Announc.">
        <title>Genome Sequence of Arthrobacter siccitolerans 4J27, a Xeroprotectant-Producing Desiccation-Tolerant Microorganism.</title>
        <authorList>
            <person name="Manzanera M."/>
            <person name="Santa-Cruz-Calvo L."/>
            <person name="Vilchez J.I."/>
            <person name="Garcia-Fontana C."/>
            <person name="Silva-Castro G.A."/>
            <person name="Calvo C."/>
            <person name="Gonzalez-Lopez J."/>
        </authorList>
    </citation>
    <scope>NUCLEOTIDE SEQUENCE [LARGE SCALE GENOMIC DNA]</scope>
    <source>
        <strain evidence="2">4J27</strain>
    </source>
</reference>